<organism evidence="4 5">
    <name type="scientific">Ricinus communis</name>
    <name type="common">Castor bean</name>
    <dbReference type="NCBI Taxonomy" id="3988"/>
    <lineage>
        <taxon>Eukaryota</taxon>
        <taxon>Viridiplantae</taxon>
        <taxon>Streptophyta</taxon>
        <taxon>Embryophyta</taxon>
        <taxon>Tracheophyta</taxon>
        <taxon>Spermatophyta</taxon>
        <taxon>Magnoliopsida</taxon>
        <taxon>eudicotyledons</taxon>
        <taxon>Gunneridae</taxon>
        <taxon>Pentapetalae</taxon>
        <taxon>rosids</taxon>
        <taxon>fabids</taxon>
        <taxon>Malpighiales</taxon>
        <taxon>Euphorbiaceae</taxon>
        <taxon>Acalyphoideae</taxon>
        <taxon>Acalypheae</taxon>
        <taxon>Ricinus</taxon>
    </lineage>
</organism>
<keyword evidence="1" id="KW-0862">Zinc</keyword>
<sequence>MSNNFTPPNGDRRSGRDQYGFGNHTGWSYPSSGPGPMFPRFSSSQPMLPDGSRGAYGPWRATEETVLPAPFGFMGFPGQPRSPMQLLLLDSLGRDSAPWVLGPGSFQGSTSTEEDSKLTQDEQKKALKKLKKEMYNPVPKRLTSRLCLYYRDQAPNIVNERAREKEEDGKRCAVCLEDFEPKEIVMLTPCNHMFHEECIVPWVKSNGQCPVCRFALCDRIRGSSSGSFNIPNLPPNNDHLSADLLSILRAMGAM</sequence>
<feature type="domain" description="RING-type" evidence="3">
    <location>
        <begin position="172"/>
        <end position="213"/>
    </location>
</feature>
<keyword evidence="1" id="KW-0479">Metal-binding</keyword>
<dbReference type="EMBL" id="EQ973822">
    <property type="protein sequence ID" value="EEF44516.1"/>
    <property type="molecule type" value="Genomic_DNA"/>
</dbReference>
<dbReference type="PANTHER" id="PTHR22765">
    <property type="entry name" value="RING FINGER AND PROTEASE ASSOCIATED DOMAIN-CONTAINING"/>
    <property type="match status" value="1"/>
</dbReference>
<proteinExistence type="predicted"/>
<evidence type="ECO:0000256" key="1">
    <source>
        <dbReference type="PROSITE-ProRule" id="PRU00175"/>
    </source>
</evidence>
<dbReference type="PANTHER" id="PTHR22765:SF396">
    <property type="entry name" value="RING_U-BOX SUPERFAMILY PROTEIN"/>
    <property type="match status" value="1"/>
</dbReference>
<reference evidence="5" key="1">
    <citation type="journal article" date="2010" name="Nat. Biotechnol.">
        <title>Draft genome sequence of the oilseed species Ricinus communis.</title>
        <authorList>
            <person name="Chan A.P."/>
            <person name="Crabtree J."/>
            <person name="Zhao Q."/>
            <person name="Lorenzi H."/>
            <person name="Orvis J."/>
            <person name="Puiu D."/>
            <person name="Melake-Berhan A."/>
            <person name="Jones K.M."/>
            <person name="Redman J."/>
            <person name="Chen G."/>
            <person name="Cahoon E.B."/>
            <person name="Gedil M."/>
            <person name="Stanke M."/>
            <person name="Haas B.J."/>
            <person name="Wortman J.R."/>
            <person name="Fraser-Liggett C.M."/>
            <person name="Ravel J."/>
            <person name="Rabinowicz P.D."/>
        </authorList>
    </citation>
    <scope>NUCLEOTIDE SEQUENCE [LARGE SCALE GENOMIC DNA]</scope>
    <source>
        <strain evidence="5">cv. Hale</strain>
    </source>
</reference>
<dbReference type="InterPro" id="IPR001841">
    <property type="entry name" value="Znf_RING"/>
</dbReference>
<dbReference type="InterPro" id="IPR013083">
    <property type="entry name" value="Znf_RING/FYVE/PHD"/>
</dbReference>
<dbReference type="InterPro" id="IPR051826">
    <property type="entry name" value="E3_ubiquitin-ligase_domain"/>
</dbReference>
<gene>
    <name evidence="4" type="ORF">RCOM_1176560</name>
</gene>
<name>B9RW79_RICCO</name>
<dbReference type="SMART" id="SM00184">
    <property type="entry name" value="RING"/>
    <property type="match status" value="1"/>
</dbReference>
<accession>B9RW79</accession>
<dbReference type="FunFam" id="3.30.40.10:FF:000468">
    <property type="entry name" value="RING/U-box superfamily protein"/>
    <property type="match status" value="1"/>
</dbReference>
<evidence type="ECO:0000259" key="3">
    <source>
        <dbReference type="PROSITE" id="PS50089"/>
    </source>
</evidence>
<dbReference type="eggNOG" id="KOG0800">
    <property type="taxonomic scope" value="Eukaryota"/>
</dbReference>
<dbReference type="OrthoDB" id="8062037at2759"/>
<evidence type="ECO:0000313" key="4">
    <source>
        <dbReference type="EMBL" id="EEF44516.1"/>
    </source>
</evidence>
<dbReference type="Proteomes" id="UP000008311">
    <property type="component" value="Unassembled WGS sequence"/>
</dbReference>
<feature type="region of interest" description="Disordered" evidence="2">
    <location>
        <begin position="1"/>
        <end position="56"/>
    </location>
</feature>
<dbReference type="GO" id="GO:0006511">
    <property type="term" value="P:ubiquitin-dependent protein catabolic process"/>
    <property type="evidence" value="ECO:0000318"/>
    <property type="project" value="GO_Central"/>
</dbReference>
<dbReference type="GO" id="GO:0008270">
    <property type="term" value="F:zinc ion binding"/>
    <property type="evidence" value="ECO:0007669"/>
    <property type="project" value="UniProtKB-KW"/>
</dbReference>
<dbReference type="InParanoid" id="B9RW79"/>
<dbReference type="SUPFAM" id="SSF57850">
    <property type="entry name" value="RING/U-box"/>
    <property type="match status" value="1"/>
</dbReference>
<keyword evidence="1" id="KW-0863">Zinc-finger</keyword>
<evidence type="ECO:0000256" key="2">
    <source>
        <dbReference type="SAM" id="MobiDB-lite"/>
    </source>
</evidence>
<dbReference type="AlphaFoldDB" id="B9RW79"/>
<dbReference type="Pfam" id="PF13639">
    <property type="entry name" value="zf-RING_2"/>
    <property type="match status" value="1"/>
</dbReference>
<protein>
    <submittedName>
        <fullName evidence="4">Protein binding protein, putative</fullName>
    </submittedName>
</protein>
<evidence type="ECO:0000313" key="5">
    <source>
        <dbReference type="Proteomes" id="UP000008311"/>
    </source>
</evidence>
<dbReference type="GO" id="GO:0061630">
    <property type="term" value="F:ubiquitin protein ligase activity"/>
    <property type="evidence" value="ECO:0000318"/>
    <property type="project" value="GO_Central"/>
</dbReference>
<dbReference type="Gene3D" id="3.30.40.10">
    <property type="entry name" value="Zinc/RING finger domain, C3HC4 (zinc finger)"/>
    <property type="match status" value="1"/>
</dbReference>
<keyword evidence="5" id="KW-1185">Reference proteome</keyword>
<dbReference type="PROSITE" id="PS50089">
    <property type="entry name" value="ZF_RING_2"/>
    <property type="match status" value="1"/>
</dbReference>
<dbReference type="OMA" id="WRPANAY"/>